<dbReference type="AlphaFoldDB" id="A0A8H5H099"/>
<dbReference type="Proteomes" id="UP000559256">
    <property type="component" value="Unassembled WGS sequence"/>
</dbReference>
<gene>
    <name evidence="1" type="ORF">D9758_004536</name>
</gene>
<accession>A0A8H5H099</accession>
<evidence type="ECO:0000313" key="1">
    <source>
        <dbReference type="EMBL" id="KAF5374249.1"/>
    </source>
</evidence>
<evidence type="ECO:0000313" key="2">
    <source>
        <dbReference type="Proteomes" id="UP000559256"/>
    </source>
</evidence>
<organism evidence="1 2">
    <name type="scientific">Tetrapyrgos nigripes</name>
    <dbReference type="NCBI Taxonomy" id="182062"/>
    <lineage>
        <taxon>Eukaryota</taxon>
        <taxon>Fungi</taxon>
        <taxon>Dikarya</taxon>
        <taxon>Basidiomycota</taxon>
        <taxon>Agaricomycotina</taxon>
        <taxon>Agaricomycetes</taxon>
        <taxon>Agaricomycetidae</taxon>
        <taxon>Agaricales</taxon>
        <taxon>Marasmiineae</taxon>
        <taxon>Marasmiaceae</taxon>
        <taxon>Tetrapyrgos</taxon>
    </lineage>
</organism>
<dbReference type="SUPFAM" id="SSF53474">
    <property type="entry name" value="alpha/beta-Hydrolases"/>
    <property type="match status" value="1"/>
</dbReference>
<dbReference type="Gene3D" id="3.40.50.1820">
    <property type="entry name" value="alpha/beta hydrolase"/>
    <property type="match status" value="1"/>
</dbReference>
<keyword evidence="2" id="KW-1185">Reference proteome</keyword>
<sequence length="193" mass="21536">MISNGDNDPFDWEKIQPSAELSWHDCYKDFHCARFKVPLNHSEPEGKSAAIALIRLHAGVGAQSDDYRGPVLFNPGGPGGSGVELILKRGRHLATILGPQFDVVGFDPRGVARSVPRVSYYESAVERELWELSAVHELNYSNHDLGDTWGRALITSRLARERDDDVLGHINADQTARDMLKITEAHGFEKLKY</sequence>
<dbReference type="InterPro" id="IPR029058">
    <property type="entry name" value="AB_hydrolase_fold"/>
</dbReference>
<evidence type="ECO:0008006" key="3">
    <source>
        <dbReference type="Google" id="ProtNLM"/>
    </source>
</evidence>
<dbReference type="OrthoDB" id="425534at2759"/>
<comment type="caution">
    <text evidence="1">The sequence shown here is derived from an EMBL/GenBank/DDBJ whole genome shotgun (WGS) entry which is preliminary data.</text>
</comment>
<name>A0A8H5H099_9AGAR</name>
<protein>
    <recommendedName>
        <fullName evidence="3">AB hydrolase-1 domain-containing protein</fullName>
    </recommendedName>
</protein>
<proteinExistence type="predicted"/>
<reference evidence="1 2" key="1">
    <citation type="journal article" date="2020" name="ISME J.">
        <title>Uncovering the hidden diversity of litter-decomposition mechanisms in mushroom-forming fungi.</title>
        <authorList>
            <person name="Floudas D."/>
            <person name="Bentzer J."/>
            <person name="Ahren D."/>
            <person name="Johansson T."/>
            <person name="Persson P."/>
            <person name="Tunlid A."/>
        </authorList>
    </citation>
    <scope>NUCLEOTIDE SEQUENCE [LARGE SCALE GENOMIC DNA]</scope>
    <source>
        <strain evidence="1 2">CBS 291.85</strain>
    </source>
</reference>
<dbReference type="EMBL" id="JAACJM010000002">
    <property type="protein sequence ID" value="KAF5374249.1"/>
    <property type="molecule type" value="Genomic_DNA"/>
</dbReference>